<evidence type="ECO:0000313" key="4">
    <source>
        <dbReference type="Proteomes" id="UP000075920"/>
    </source>
</evidence>
<dbReference type="VEuPathDB" id="VectorBase:AMIN009821"/>
<name>A0A182WHG9_9DIPT</name>
<dbReference type="InterPro" id="IPR044822">
    <property type="entry name" value="Myb_DNA-bind_4"/>
</dbReference>
<dbReference type="AlphaFoldDB" id="A0A182WHG9"/>
<protein>
    <recommendedName>
        <fullName evidence="2">Myb/SANT-like DNA-binding domain-containing protein</fullName>
    </recommendedName>
</protein>
<proteinExistence type="predicted"/>
<accession>A0A182WHG9</accession>
<dbReference type="Gene3D" id="1.10.10.60">
    <property type="entry name" value="Homeodomain-like"/>
    <property type="match status" value="1"/>
</dbReference>
<feature type="compositionally biased region" description="Basic residues" evidence="1">
    <location>
        <begin position="292"/>
        <end position="302"/>
    </location>
</feature>
<feature type="region of interest" description="Disordered" evidence="1">
    <location>
        <begin position="170"/>
        <end position="203"/>
    </location>
</feature>
<sequence length="302" mass="35239">MSVEVKMSKRNAWSRAETLELLEILRSCCIPFLDGTINNRKGQMYRQIEHEMQRRGHITNRDARQIEHKWKNLKFAYDRYRGELTERENNESKSWLTELKPCEFYKELEELFSAVEHRQPNVGKNTVESFVTYYDEEYVTDETQELAVDDDAVVIEEIVYDSQDALEFEEAAAASSSKAPQQSSVTARPPPPPLPSQPTQKRKKLTAENMDGLLVTICALQRDHNEYFNRCQMEFIENEFESFREKEKEHLLQLKLELEVLKQKFLSRIQKIASGEGTVDTGGDEPVVNESKRRRVAVARRK</sequence>
<dbReference type="EnsemblMetazoa" id="AMIN009821-RA">
    <property type="protein sequence ID" value="AMIN009821-PA"/>
    <property type="gene ID" value="AMIN009821"/>
</dbReference>
<organism evidence="3 4">
    <name type="scientific">Anopheles minimus</name>
    <dbReference type="NCBI Taxonomy" id="112268"/>
    <lineage>
        <taxon>Eukaryota</taxon>
        <taxon>Metazoa</taxon>
        <taxon>Ecdysozoa</taxon>
        <taxon>Arthropoda</taxon>
        <taxon>Hexapoda</taxon>
        <taxon>Insecta</taxon>
        <taxon>Pterygota</taxon>
        <taxon>Neoptera</taxon>
        <taxon>Endopterygota</taxon>
        <taxon>Diptera</taxon>
        <taxon>Nematocera</taxon>
        <taxon>Culicoidea</taxon>
        <taxon>Culicidae</taxon>
        <taxon>Anophelinae</taxon>
        <taxon>Anopheles</taxon>
    </lineage>
</organism>
<dbReference type="Pfam" id="PF13837">
    <property type="entry name" value="Myb_DNA-bind_4"/>
    <property type="match status" value="1"/>
</dbReference>
<evidence type="ECO:0000313" key="3">
    <source>
        <dbReference type="EnsemblMetazoa" id="AMIN009821-PA"/>
    </source>
</evidence>
<reference evidence="3" key="2">
    <citation type="submission" date="2020-05" db="UniProtKB">
        <authorList>
            <consortium name="EnsemblMetazoa"/>
        </authorList>
    </citation>
    <scope>IDENTIFICATION</scope>
    <source>
        <strain evidence="3">MINIMUS1</strain>
    </source>
</reference>
<feature type="region of interest" description="Disordered" evidence="1">
    <location>
        <begin position="276"/>
        <end position="302"/>
    </location>
</feature>
<reference evidence="4" key="1">
    <citation type="submission" date="2013-03" db="EMBL/GenBank/DDBJ databases">
        <title>The Genome Sequence of Anopheles minimus MINIMUS1.</title>
        <authorList>
            <consortium name="The Broad Institute Genomics Platform"/>
            <person name="Neafsey D.E."/>
            <person name="Walton C."/>
            <person name="Walker B."/>
            <person name="Young S.K."/>
            <person name="Zeng Q."/>
            <person name="Gargeya S."/>
            <person name="Fitzgerald M."/>
            <person name="Haas B."/>
            <person name="Abouelleil A."/>
            <person name="Allen A.W."/>
            <person name="Alvarado L."/>
            <person name="Arachchi H.M."/>
            <person name="Berlin A.M."/>
            <person name="Chapman S.B."/>
            <person name="Gainer-Dewar J."/>
            <person name="Goldberg J."/>
            <person name="Griggs A."/>
            <person name="Gujja S."/>
            <person name="Hansen M."/>
            <person name="Howarth C."/>
            <person name="Imamovic A."/>
            <person name="Ireland A."/>
            <person name="Larimer J."/>
            <person name="McCowan C."/>
            <person name="Murphy C."/>
            <person name="Pearson M."/>
            <person name="Poon T.W."/>
            <person name="Priest M."/>
            <person name="Roberts A."/>
            <person name="Saif S."/>
            <person name="Shea T."/>
            <person name="Sisk P."/>
            <person name="Sykes S."/>
            <person name="Wortman J."/>
            <person name="Nusbaum C."/>
            <person name="Birren B."/>
        </authorList>
    </citation>
    <scope>NUCLEOTIDE SEQUENCE [LARGE SCALE GENOMIC DNA]</scope>
    <source>
        <strain evidence="4">MINIMUS1</strain>
    </source>
</reference>
<feature type="domain" description="Myb/SANT-like DNA-binding" evidence="2">
    <location>
        <begin position="10"/>
        <end position="111"/>
    </location>
</feature>
<keyword evidence="4" id="KW-1185">Reference proteome</keyword>
<feature type="compositionally biased region" description="Low complexity" evidence="1">
    <location>
        <begin position="171"/>
        <end position="184"/>
    </location>
</feature>
<dbReference type="Proteomes" id="UP000075920">
    <property type="component" value="Unassembled WGS sequence"/>
</dbReference>
<evidence type="ECO:0000259" key="2">
    <source>
        <dbReference type="Pfam" id="PF13837"/>
    </source>
</evidence>
<evidence type="ECO:0000256" key="1">
    <source>
        <dbReference type="SAM" id="MobiDB-lite"/>
    </source>
</evidence>